<accession>A0A484I590</accession>
<organism evidence="1 2">
    <name type="scientific">Candidatus Nitrosocosmicus franklandianus</name>
    <dbReference type="NCBI Taxonomy" id="1798806"/>
    <lineage>
        <taxon>Archaea</taxon>
        <taxon>Nitrososphaerota</taxon>
        <taxon>Nitrososphaeria</taxon>
        <taxon>Nitrososphaerales</taxon>
        <taxon>Nitrososphaeraceae</taxon>
        <taxon>Candidatus Nitrosocosmicus</taxon>
    </lineage>
</organism>
<proteinExistence type="predicted"/>
<dbReference type="KEGG" id="nfn:NFRAN_0035"/>
<evidence type="ECO:0000313" key="2">
    <source>
        <dbReference type="Proteomes" id="UP000294299"/>
    </source>
</evidence>
<dbReference type="EMBL" id="LR216287">
    <property type="protein sequence ID" value="VFJ12356.1"/>
    <property type="molecule type" value="Genomic_DNA"/>
</dbReference>
<keyword evidence="2" id="KW-1185">Reference proteome</keyword>
<name>A0A484I590_9ARCH</name>
<evidence type="ECO:0000313" key="1">
    <source>
        <dbReference type="EMBL" id="VFJ12356.1"/>
    </source>
</evidence>
<gene>
    <name evidence="1" type="ORF">NFRAN_0035</name>
</gene>
<sequence length="42" mass="4762">MIVFTMLGFAIHVMVEVNIGTTGGTDHVRKNIWIVRKNDSLF</sequence>
<protein>
    <submittedName>
        <fullName evidence="1">Uncharacterized protein</fullName>
    </submittedName>
</protein>
<reference evidence="1 2" key="1">
    <citation type="submission" date="2019-02" db="EMBL/GenBank/DDBJ databases">
        <authorList>
            <person name="Lehtovirta-Morley E L."/>
        </authorList>
    </citation>
    <scope>NUCLEOTIDE SEQUENCE [LARGE SCALE GENOMIC DNA]</scope>
    <source>
        <strain evidence="1">NFRAN1</strain>
    </source>
</reference>
<dbReference type="AlphaFoldDB" id="A0A484I590"/>
<dbReference type="Proteomes" id="UP000294299">
    <property type="component" value="Chromosome NFRAN"/>
</dbReference>